<reference evidence="6" key="1">
    <citation type="submission" date="2016-10" db="EMBL/GenBank/DDBJ databases">
        <authorList>
            <person name="Varghese N."/>
            <person name="Submissions S."/>
        </authorList>
    </citation>
    <scope>NUCLEOTIDE SEQUENCE [LARGE SCALE GENOMIC DNA]</scope>
    <source>
        <strain evidence="6">Gh-48</strain>
    </source>
</reference>
<dbReference type="Pfam" id="PF08241">
    <property type="entry name" value="Methyltransf_11"/>
    <property type="match status" value="1"/>
</dbReference>
<organism evidence="5 6">
    <name type="scientific">Mucilaginibacter gossypiicola</name>
    <dbReference type="NCBI Taxonomy" id="551995"/>
    <lineage>
        <taxon>Bacteria</taxon>
        <taxon>Pseudomonadati</taxon>
        <taxon>Bacteroidota</taxon>
        <taxon>Sphingobacteriia</taxon>
        <taxon>Sphingobacteriales</taxon>
        <taxon>Sphingobacteriaceae</taxon>
        <taxon>Mucilaginibacter</taxon>
    </lineage>
</organism>
<dbReference type="CDD" id="cd02440">
    <property type="entry name" value="AdoMet_MTases"/>
    <property type="match status" value="1"/>
</dbReference>
<evidence type="ECO:0000256" key="2">
    <source>
        <dbReference type="ARBA" id="ARBA00022603"/>
    </source>
</evidence>
<dbReference type="Gene3D" id="3.40.50.150">
    <property type="entry name" value="Vaccinia Virus protein VP39"/>
    <property type="match status" value="1"/>
</dbReference>
<dbReference type="GO" id="GO:0008757">
    <property type="term" value="F:S-adenosylmethionine-dependent methyltransferase activity"/>
    <property type="evidence" value="ECO:0007669"/>
    <property type="project" value="InterPro"/>
</dbReference>
<dbReference type="GO" id="GO:0032259">
    <property type="term" value="P:methylation"/>
    <property type="evidence" value="ECO:0007669"/>
    <property type="project" value="UniProtKB-KW"/>
</dbReference>
<evidence type="ECO:0000313" key="6">
    <source>
        <dbReference type="Proteomes" id="UP000198942"/>
    </source>
</evidence>
<dbReference type="OrthoDB" id="9797252at2"/>
<evidence type="ECO:0000313" key="5">
    <source>
        <dbReference type="EMBL" id="SEO25732.1"/>
    </source>
</evidence>
<evidence type="ECO:0000259" key="4">
    <source>
        <dbReference type="Pfam" id="PF08241"/>
    </source>
</evidence>
<name>A0A1H8N849_9SPHI</name>
<dbReference type="RefSeq" id="WP_091213487.1">
    <property type="nucleotide sequence ID" value="NZ_FOCL01000006.1"/>
</dbReference>
<keyword evidence="6" id="KW-1185">Reference proteome</keyword>
<dbReference type="InterPro" id="IPR051052">
    <property type="entry name" value="Diverse_substrate_MTase"/>
</dbReference>
<dbReference type="Proteomes" id="UP000198942">
    <property type="component" value="Unassembled WGS sequence"/>
</dbReference>
<evidence type="ECO:0000256" key="3">
    <source>
        <dbReference type="ARBA" id="ARBA00022679"/>
    </source>
</evidence>
<feature type="domain" description="Methyltransferase type 11" evidence="4">
    <location>
        <begin position="45"/>
        <end position="136"/>
    </location>
</feature>
<accession>A0A1H8N849</accession>
<dbReference type="InterPro" id="IPR029063">
    <property type="entry name" value="SAM-dependent_MTases_sf"/>
</dbReference>
<dbReference type="PANTHER" id="PTHR44942">
    <property type="entry name" value="METHYLTRANSF_11 DOMAIN-CONTAINING PROTEIN"/>
    <property type="match status" value="1"/>
</dbReference>
<sequence>MVINSTTRFSNRVEDYVKYRPGYPDEIVKFLHDTYGLTQDKLIADIGAGTGISTELFLKKGYRVIAVEPNTEMREKAIELLGSYHGFIPQNGTAENTGIKSSTVNTVIAGQAFHWFDAEKARTEFKRILKPNGIVALIWNERKTTSAFEQEYDQLIIKHGNDYVKVDHRNIDTEHITAFFNPEPIHMEIFTNKQVFDFEGLKGRLLSSSYMPTRNDIGFQPMIDDLHALFDKFQQDGVIVINYDTKVYSGKL</sequence>
<dbReference type="STRING" id="551995.SAMN05192574_106296"/>
<dbReference type="SUPFAM" id="SSF53335">
    <property type="entry name" value="S-adenosyl-L-methionine-dependent methyltransferases"/>
    <property type="match status" value="1"/>
</dbReference>
<gene>
    <name evidence="5" type="ORF">SAMN05192574_106296</name>
</gene>
<dbReference type="PANTHER" id="PTHR44942:SF4">
    <property type="entry name" value="METHYLTRANSFERASE TYPE 11 DOMAIN-CONTAINING PROTEIN"/>
    <property type="match status" value="1"/>
</dbReference>
<dbReference type="InterPro" id="IPR013216">
    <property type="entry name" value="Methyltransf_11"/>
</dbReference>
<keyword evidence="3 5" id="KW-0808">Transferase</keyword>
<dbReference type="AlphaFoldDB" id="A0A1H8N849"/>
<proteinExistence type="inferred from homology"/>
<comment type="similarity">
    <text evidence="1">Belongs to the methyltransferase superfamily.</text>
</comment>
<keyword evidence="2 5" id="KW-0489">Methyltransferase</keyword>
<protein>
    <submittedName>
        <fullName evidence="5">Methyltransferase domain-containing protein</fullName>
    </submittedName>
</protein>
<dbReference type="EMBL" id="FOCL01000006">
    <property type="protein sequence ID" value="SEO25732.1"/>
    <property type="molecule type" value="Genomic_DNA"/>
</dbReference>
<evidence type="ECO:0000256" key="1">
    <source>
        <dbReference type="ARBA" id="ARBA00008361"/>
    </source>
</evidence>